<comment type="function">
    <text evidence="11">Mediates influx of magnesium ions. Alternates between open and closed states. Activated by low cytoplasmic Mg(2+) levels. Inactive when cytoplasmic Mg(2+) levels are high.</text>
</comment>
<gene>
    <name evidence="12 13" type="primary">corA</name>
    <name evidence="13" type="ORF">EHS13_27925</name>
</gene>
<evidence type="ECO:0000256" key="5">
    <source>
        <dbReference type="ARBA" id="ARBA00022692"/>
    </source>
</evidence>
<reference evidence="14" key="1">
    <citation type="submission" date="2018-11" db="EMBL/GenBank/DDBJ databases">
        <title>Complete genome sequence of Paenibacillus sp. ML311-T8.</title>
        <authorList>
            <person name="Nam Y.-D."/>
            <person name="Kang J."/>
            <person name="Chung W.-H."/>
            <person name="Park Y.S."/>
        </authorList>
    </citation>
    <scope>NUCLEOTIDE SEQUENCE [LARGE SCALE GENOMIC DNA]</scope>
    <source>
        <strain evidence="14">ML311-T8</strain>
    </source>
</reference>
<dbReference type="SUPFAM" id="SSF144083">
    <property type="entry name" value="Magnesium transport protein CorA, transmembrane region"/>
    <property type="match status" value="1"/>
</dbReference>
<dbReference type="FunFam" id="1.20.58.340:FF:000004">
    <property type="entry name" value="Magnesium transport protein CorA"/>
    <property type="match status" value="1"/>
</dbReference>
<organism evidence="13 14">
    <name type="scientific">Paenibacillus psychroresistens</name>
    <dbReference type="NCBI Taxonomy" id="1778678"/>
    <lineage>
        <taxon>Bacteria</taxon>
        <taxon>Bacillati</taxon>
        <taxon>Bacillota</taxon>
        <taxon>Bacilli</taxon>
        <taxon>Bacillales</taxon>
        <taxon>Paenibacillaceae</taxon>
        <taxon>Paenibacillus</taxon>
    </lineage>
</organism>
<dbReference type="PANTHER" id="PTHR46494">
    <property type="entry name" value="CORA FAMILY METAL ION TRANSPORTER (EUROFUNG)"/>
    <property type="match status" value="1"/>
</dbReference>
<evidence type="ECO:0000313" key="13">
    <source>
        <dbReference type="EMBL" id="QGR00275.1"/>
    </source>
</evidence>
<dbReference type="Pfam" id="PF01544">
    <property type="entry name" value="CorA"/>
    <property type="match status" value="1"/>
</dbReference>
<keyword evidence="4 12" id="KW-1003">Cell membrane</keyword>
<dbReference type="GO" id="GO:0015087">
    <property type="term" value="F:cobalt ion transmembrane transporter activity"/>
    <property type="evidence" value="ECO:0007669"/>
    <property type="project" value="UniProtKB-UniRule"/>
</dbReference>
<keyword evidence="6 12" id="KW-0460">Magnesium</keyword>
<protein>
    <recommendedName>
        <fullName evidence="12">Magnesium transport protein CorA</fullName>
    </recommendedName>
</protein>
<keyword evidence="5 12" id="KW-0812">Transmembrane</keyword>
<accession>A0A6B8RX51</accession>
<dbReference type="Gene3D" id="1.20.58.340">
    <property type="entry name" value="Magnesium transport protein CorA, transmembrane region"/>
    <property type="match status" value="2"/>
</dbReference>
<evidence type="ECO:0000256" key="10">
    <source>
        <dbReference type="ARBA" id="ARBA00034269"/>
    </source>
</evidence>
<comment type="subcellular location">
    <subcellularLocation>
        <location evidence="1">Cell membrane</location>
        <topology evidence="1">Multi-pass membrane protein</topology>
    </subcellularLocation>
    <subcellularLocation>
        <location evidence="12">Membrane</location>
        <topology evidence="12">Multi-pass membrane protein</topology>
    </subcellularLocation>
</comment>
<dbReference type="NCBIfam" id="TIGR00383">
    <property type="entry name" value="corA"/>
    <property type="match status" value="1"/>
</dbReference>
<evidence type="ECO:0000256" key="6">
    <source>
        <dbReference type="ARBA" id="ARBA00022842"/>
    </source>
</evidence>
<evidence type="ECO:0000256" key="2">
    <source>
        <dbReference type="ARBA" id="ARBA00009765"/>
    </source>
</evidence>
<evidence type="ECO:0000256" key="7">
    <source>
        <dbReference type="ARBA" id="ARBA00022989"/>
    </source>
</evidence>
<dbReference type="RefSeq" id="WP_155703544.1">
    <property type="nucleotide sequence ID" value="NZ_CP034235.1"/>
</dbReference>
<feature type="transmembrane region" description="Helical" evidence="12">
    <location>
        <begin position="249"/>
        <end position="272"/>
    </location>
</feature>
<sequence length="310" mass="36862">MLIYNSTNQKITEEDVRAPLEAEVVWIRMLKPSPEEVKHVLGETFKCHPLLVEDCINMKQRPKMDRYKNQTYLSFYAVHPKNMTPIEMAIVIGKNYLITIYYEEITFLDELHQEFQQFDNRMDNSGAILYHLLDRCVDEYTLLVDHVEDKVDKMERGIFRNPYIRIAKDIFHLKRLLHQVRRYMAEEKIIMGAICHQNLPFMSNEADVYFIDIYDHISRVVDSLDSYRESLTGLLELQMGMKSDRMNEIMKTLTIISSIFLPLTFIVGLYGMNFRVMPELDWAYSYPIVICVMFVITALMVIYYKRKKWM</sequence>
<evidence type="ECO:0000256" key="8">
    <source>
        <dbReference type="ARBA" id="ARBA00023065"/>
    </source>
</evidence>
<keyword evidence="7 12" id="KW-1133">Transmembrane helix</keyword>
<dbReference type="EMBL" id="CP034235">
    <property type="protein sequence ID" value="QGR00275.1"/>
    <property type="molecule type" value="Genomic_DNA"/>
</dbReference>
<dbReference type="SUPFAM" id="SSF143865">
    <property type="entry name" value="CorA soluble domain-like"/>
    <property type="match status" value="1"/>
</dbReference>
<dbReference type="InterPro" id="IPR045863">
    <property type="entry name" value="CorA_TM1_TM2"/>
</dbReference>
<dbReference type="KEGG" id="ppsc:EHS13_27925"/>
<keyword evidence="9 12" id="KW-0472">Membrane</keyword>
<evidence type="ECO:0000313" key="14">
    <source>
        <dbReference type="Proteomes" id="UP000426246"/>
    </source>
</evidence>
<dbReference type="GO" id="GO:0050897">
    <property type="term" value="F:cobalt ion binding"/>
    <property type="evidence" value="ECO:0007669"/>
    <property type="project" value="TreeGrafter"/>
</dbReference>
<evidence type="ECO:0000256" key="3">
    <source>
        <dbReference type="ARBA" id="ARBA00022448"/>
    </source>
</evidence>
<evidence type="ECO:0000256" key="1">
    <source>
        <dbReference type="ARBA" id="ARBA00004651"/>
    </source>
</evidence>
<keyword evidence="3 12" id="KW-0813">Transport</keyword>
<comment type="similarity">
    <text evidence="2 12">Belongs to the CorA metal ion transporter (MIT) (TC 1.A.35) family.</text>
</comment>
<evidence type="ECO:0000256" key="11">
    <source>
        <dbReference type="ARBA" id="ARBA00045497"/>
    </source>
</evidence>
<dbReference type="InterPro" id="IPR002523">
    <property type="entry name" value="MgTranspt_CorA/ZnTranspt_ZntB"/>
</dbReference>
<dbReference type="CDD" id="cd12822">
    <property type="entry name" value="TmCorA-like"/>
    <property type="match status" value="1"/>
</dbReference>
<keyword evidence="14" id="KW-1185">Reference proteome</keyword>
<comment type="catalytic activity">
    <reaction evidence="10">
        <text>Mg(2+)(in) = Mg(2+)(out)</text>
        <dbReference type="Rhea" id="RHEA:29827"/>
        <dbReference type="ChEBI" id="CHEBI:18420"/>
    </reaction>
</comment>
<feature type="transmembrane region" description="Helical" evidence="12">
    <location>
        <begin position="284"/>
        <end position="304"/>
    </location>
</feature>
<dbReference type="Gene3D" id="3.30.460.20">
    <property type="entry name" value="CorA soluble domain-like"/>
    <property type="match status" value="1"/>
</dbReference>
<dbReference type="GO" id="GO:0005886">
    <property type="term" value="C:plasma membrane"/>
    <property type="evidence" value="ECO:0007669"/>
    <property type="project" value="UniProtKB-SubCell"/>
</dbReference>
<dbReference type="PANTHER" id="PTHR46494:SF1">
    <property type="entry name" value="CORA FAMILY METAL ION TRANSPORTER (EUROFUNG)"/>
    <property type="match status" value="1"/>
</dbReference>
<keyword evidence="8 12" id="KW-0406">Ion transport</keyword>
<dbReference type="InterPro" id="IPR045861">
    <property type="entry name" value="CorA_cytoplasmic_dom"/>
</dbReference>
<dbReference type="GO" id="GO:0000287">
    <property type="term" value="F:magnesium ion binding"/>
    <property type="evidence" value="ECO:0007669"/>
    <property type="project" value="TreeGrafter"/>
</dbReference>
<dbReference type="AlphaFoldDB" id="A0A6B8RX51"/>
<dbReference type="OrthoDB" id="9803416at2"/>
<dbReference type="InterPro" id="IPR004488">
    <property type="entry name" value="Mg/Co-transport_prot_CorA"/>
</dbReference>
<evidence type="ECO:0000256" key="9">
    <source>
        <dbReference type="ARBA" id="ARBA00023136"/>
    </source>
</evidence>
<dbReference type="Proteomes" id="UP000426246">
    <property type="component" value="Chromosome"/>
</dbReference>
<evidence type="ECO:0000256" key="12">
    <source>
        <dbReference type="RuleBase" id="RU362010"/>
    </source>
</evidence>
<name>A0A6B8RX51_9BACL</name>
<dbReference type="GO" id="GO:0015095">
    <property type="term" value="F:magnesium ion transmembrane transporter activity"/>
    <property type="evidence" value="ECO:0007669"/>
    <property type="project" value="UniProtKB-UniRule"/>
</dbReference>
<proteinExistence type="inferred from homology"/>
<evidence type="ECO:0000256" key="4">
    <source>
        <dbReference type="ARBA" id="ARBA00022475"/>
    </source>
</evidence>